<comment type="caution">
    <text evidence="1">The sequence shown here is derived from an EMBL/GenBank/DDBJ whole genome shotgun (WGS) entry which is preliminary data.</text>
</comment>
<dbReference type="Proteomes" id="UP000784294">
    <property type="component" value="Unassembled WGS sequence"/>
</dbReference>
<protein>
    <submittedName>
        <fullName evidence="1">Uncharacterized protein</fullName>
    </submittedName>
</protein>
<dbReference type="AlphaFoldDB" id="A0A3S5CJ76"/>
<dbReference type="EMBL" id="CAAALY010015354">
    <property type="protein sequence ID" value="VEL12635.1"/>
    <property type="molecule type" value="Genomic_DNA"/>
</dbReference>
<gene>
    <name evidence="1" type="ORF">PXEA_LOCUS6075</name>
</gene>
<keyword evidence="2" id="KW-1185">Reference proteome</keyword>
<accession>A0A3S5CJ76</accession>
<sequence length="436" mass="48532">MLMENGTLGIIEMSKQNKLPLVDYLIGMRQVSPAGEISYDDDGKHADQDSPHFTRVYKQLKAADVFFDAYSSAISFIHSESTKDEFPLKVSMFSHFATPMERRIKELSYEDKLWLVIEILVPISESCSLSSPSTISLSALANHFLGPPSDAPVSGLITSEPSSRLAMQINCSVPQTTFPLHNDSYADGLDDCHSTIEADSKSLLPQPLARLPSDFWRLHISVLPMLDNELSVLPPKTPSESTLITHLSGNFLGTSTKEPLHDSSYSDVQAGEHSFVFTHTEGWFDAEFKPFSSKLVYPDIFFFIIIYSCRRLILPPSWTRLVTQHRAHPTSRSSIISHSAPSCSHHSDDSYHLDIGAPKTDAITATCSNLSCPLQPLCLEVVVSLELISPDCMSCLIKMNDNEVSSKDDSRKLAWLELNRLAGLPEMQPGRSYKYM</sequence>
<organism evidence="1 2">
    <name type="scientific">Protopolystoma xenopodis</name>
    <dbReference type="NCBI Taxonomy" id="117903"/>
    <lineage>
        <taxon>Eukaryota</taxon>
        <taxon>Metazoa</taxon>
        <taxon>Spiralia</taxon>
        <taxon>Lophotrochozoa</taxon>
        <taxon>Platyhelminthes</taxon>
        <taxon>Monogenea</taxon>
        <taxon>Polyopisthocotylea</taxon>
        <taxon>Polystomatidea</taxon>
        <taxon>Polystomatidae</taxon>
        <taxon>Protopolystoma</taxon>
    </lineage>
</organism>
<evidence type="ECO:0000313" key="1">
    <source>
        <dbReference type="EMBL" id="VEL12635.1"/>
    </source>
</evidence>
<reference evidence="1" key="1">
    <citation type="submission" date="2018-11" db="EMBL/GenBank/DDBJ databases">
        <authorList>
            <consortium name="Pathogen Informatics"/>
        </authorList>
    </citation>
    <scope>NUCLEOTIDE SEQUENCE</scope>
</reference>
<name>A0A3S5CJ76_9PLAT</name>
<proteinExistence type="predicted"/>
<evidence type="ECO:0000313" key="2">
    <source>
        <dbReference type="Proteomes" id="UP000784294"/>
    </source>
</evidence>